<feature type="domain" description="Pirin C-terminal" evidence="5">
    <location>
        <begin position="186"/>
        <end position="282"/>
    </location>
</feature>
<evidence type="ECO:0000259" key="5">
    <source>
        <dbReference type="Pfam" id="PF05726"/>
    </source>
</evidence>
<feature type="domain" description="Pirin N-terminal" evidence="4">
    <location>
        <begin position="28"/>
        <end position="133"/>
    </location>
</feature>
<keyword evidence="2" id="KW-0479">Metal-binding</keyword>
<dbReference type="AlphaFoldDB" id="A0A318V7S5"/>
<sequence length="296" mass="32820">MSIEKSNDGVCEAIETIIKPREKDLGEFSVRRTLPTTQRKTVGPWIFFDHMGPANFSAGSGVNVRPHPHINLATVTYLFEGEILHRDSLGSYATITPGDINLMVAGKGITHSERERPEVKNVPHTLHGLQLWLALPEKDEEIEPAFYHYPAASIPSITVEGVPIRVLMGSAYGVTSPVKTYAETLYVEAHMQAGQRLTLPNTEERAIYVVKGGLKIKETVIPEFSMVILSAADEVVIDATAGSRIAFIGGEKIGKRFIEWNFISSRKERVEQAKRDWQAGVFPKVIGDEDEFIPLP</sequence>
<dbReference type="InterPro" id="IPR014710">
    <property type="entry name" value="RmlC-like_jellyroll"/>
</dbReference>
<protein>
    <recommendedName>
        <fullName evidence="8">Pirin family protein</fullName>
    </recommendedName>
</protein>
<dbReference type="InterPro" id="IPR012093">
    <property type="entry name" value="Pirin"/>
</dbReference>
<dbReference type="Gene3D" id="2.60.120.10">
    <property type="entry name" value="Jelly Rolls"/>
    <property type="match status" value="2"/>
</dbReference>
<feature type="binding site" evidence="2">
    <location>
        <position position="113"/>
    </location>
    <ligand>
        <name>Fe cation</name>
        <dbReference type="ChEBI" id="CHEBI:24875"/>
    </ligand>
</feature>
<comment type="cofactor">
    <cofactor evidence="2">
        <name>Fe cation</name>
        <dbReference type="ChEBI" id="CHEBI:24875"/>
    </cofactor>
    <text evidence="2">Binds 1 Fe cation per subunit.</text>
</comment>
<comment type="caution">
    <text evidence="6">The sequence shown here is derived from an EMBL/GenBank/DDBJ whole genome shotgun (WGS) entry which is preliminary data.</text>
</comment>
<dbReference type="Pfam" id="PF05726">
    <property type="entry name" value="Pirin_C"/>
    <property type="match status" value="1"/>
</dbReference>
<dbReference type="EMBL" id="QKLW01000001">
    <property type="protein sequence ID" value="PYF84143.1"/>
    <property type="molecule type" value="Genomic_DNA"/>
</dbReference>
<evidence type="ECO:0000256" key="1">
    <source>
        <dbReference type="ARBA" id="ARBA00008416"/>
    </source>
</evidence>
<proteinExistence type="inferred from homology"/>
<evidence type="ECO:0008006" key="8">
    <source>
        <dbReference type="Google" id="ProtNLM"/>
    </source>
</evidence>
<dbReference type="CDD" id="cd02247">
    <property type="entry name" value="cupin_pirin_C"/>
    <property type="match status" value="1"/>
</dbReference>
<reference evidence="6 7" key="1">
    <citation type="submission" date="2018-06" db="EMBL/GenBank/DDBJ databases">
        <title>Genomic Encyclopedia of Type Strains, Phase III (KMG-III): the genomes of soil and plant-associated and newly described type strains.</title>
        <authorList>
            <person name="Whitman W."/>
        </authorList>
    </citation>
    <scope>NUCLEOTIDE SEQUENCE [LARGE SCALE GENOMIC DNA]</scope>
    <source>
        <strain evidence="6 7">CECT 7730</strain>
    </source>
</reference>
<dbReference type="RefSeq" id="WP_110571610.1">
    <property type="nucleotide sequence ID" value="NZ_QKLW01000001.1"/>
</dbReference>
<keyword evidence="2" id="KW-0408">Iron</keyword>
<dbReference type="CDD" id="cd02909">
    <property type="entry name" value="cupin_pirin_N"/>
    <property type="match status" value="1"/>
</dbReference>
<name>A0A318V7S5_9GAMM</name>
<gene>
    <name evidence="6" type="ORF">DFP75_101168</name>
</gene>
<accession>A0A318V7S5</accession>
<dbReference type="PANTHER" id="PTHR13903:SF8">
    <property type="entry name" value="PIRIN"/>
    <property type="match status" value="1"/>
</dbReference>
<dbReference type="Proteomes" id="UP000247551">
    <property type="component" value="Unassembled WGS sequence"/>
</dbReference>
<dbReference type="InterPro" id="IPR008778">
    <property type="entry name" value="Pirin_C_dom"/>
</dbReference>
<dbReference type="Pfam" id="PF02678">
    <property type="entry name" value="Pirin"/>
    <property type="match status" value="1"/>
</dbReference>
<dbReference type="SUPFAM" id="SSF51182">
    <property type="entry name" value="RmlC-like cupins"/>
    <property type="match status" value="1"/>
</dbReference>
<evidence type="ECO:0000259" key="4">
    <source>
        <dbReference type="Pfam" id="PF02678"/>
    </source>
</evidence>
<organism evidence="6 7">
    <name type="scientific">Marinomonas alcarazii</name>
    <dbReference type="NCBI Taxonomy" id="491949"/>
    <lineage>
        <taxon>Bacteria</taxon>
        <taxon>Pseudomonadati</taxon>
        <taxon>Pseudomonadota</taxon>
        <taxon>Gammaproteobacteria</taxon>
        <taxon>Oceanospirillales</taxon>
        <taxon>Oceanospirillaceae</taxon>
        <taxon>Marinomonas</taxon>
    </lineage>
</organism>
<comment type="similarity">
    <text evidence="1 3">Belongs to the pirin family.</text>
</comment>
<evidence type="ECO:0000313" key="6">
    <source>
        <dbReference type="EMBL" id="PYF84143.1"/>
    </source>
</evidence>
<feature type="binding site" evidence="2">
    <location>
        <position position="67"/>
    </location>
    <ligand>
        <name>Fe cation</name>
        <dbReference type="ChEBI" id="CHEBI:24875"/>
    </ligand>
</feature>
<dbReference type="PIRSF" id="PIRSF006232">
    <property type="entry name" value="Pirin"/>
    <property type="match status" value="1"/>
</dbReference>
<dbReference type="GO" id="GO:0046872">
    <property type="term" value="F:metal ion binding"/>
    <property type="evidence" value="ECO:0007669"/>
    <property type="project" value="UniProtKB-KW"/>
</dbReference>
<feature type="binding site" evidence="2">
    <location>
        <position position="69"/>
    </location>
    <ligand>
        <name>Fe cation</name>
        <dbReference type="ChEBI" id="CHEBI:24875"/>
    </ligand>
</feature>
<dbReference type="InterPro" id="IPR011051">
    <property type="entry name" value="RmlC_Cupin_sf"/>
</dbReference>
<dbReference type="InterPro" id="IPR003829">
    <property type="entry name" value="Pirin_N_dom"/>
</dbReference>
<feature type="binding site" evidence="2">
    <location>
        <position position="111"/>
    </location>
    <ligand>
        <name>Fe cation</name>
        <dbReference type="ChEBI" id="CHEBI:24875"/>
    </ligand>
</feature>
<evidence type="ECO:0000313" key="7">
    <source>
        <dbReference type="Proteomes" id="UP000247551"/>
    </source>
</evidence>
<evidence type="ECO:0000256" key="3">
    <source>
        <dbReference type="RuleBase" id="RU003457"/>
    </source>
</evidence>
<keyword evidence="7" id="KW-1185">Reference proteome</keyword>
<evidence type="ECO:0000256" key="2">
    <source>
        <dbReference type="PIRSR" id="PIRSR006232-1"/>
    </source>
</evidence>
<dbReference type="PANTHER" id="PTHR13903">
    <property type="entry name" value="PIRIN-RELATED"/>
    <property type="match status" value="1"/>
</dbReference>